<name>A0A1D1USP8_RAMVA</name>
<evidence type="ECO:0000313" key="2">
    <source>
        <dbReference type="EMBL" id="GAU92696.1"/>
    </source>
</evidence>
<protein>
    <submittedName>
        <fullName evidence="2">Uncharacterized protein</fullName>
    </submittedName>
</protein>
<comment type="caution">
    <text evidence="2">The sequence shown here is derived from an EMBL/GenBank/DDBJ whole genome shotgun (WGS) entry which is preliminary data.</text>
</comment>
<dbReference type="EMBL" id="BDGG01000002">
    <property type="protein sequence ID" value="GAU92696.1"/>
    <property type="molecule type" value="Genomic_DNA"/>
</dbReference>
<feature type="compositionally biased region" description="Low complexity" evidence="1">
    <location>
        <begin position="36"/>
        <end position="54"/>
    </location>
</feature>
<sequence length="143" mass="15414">MGPVSILLALPKTLGSASFHLVVVDRDRKLEVDAESVNGNGESAAGGSSAETSSQQMTSVAVQAAERSAHHHPKNKLTGYRLGHKHLDTIWNLGTDKTGPLKRRKTSATFRSEYPRNICSCCVFLSHFVEQSGPNKGWTIGQG</sequence>
<evidence type="ECO:0000256" key="1">
    <source>
        <dbReference type="SAM" id="MobiDB-lite"/>
    </source>
</evidence>
<evidence type="ECO:0000313" key="3">
    <source>
        <dbReference type="Proteomes" id="UP000186922"/>
    </source>
</evidence>
<organism evidence="2 3">
    <name type="scientific">Ramazzottius varieornatus</name>
    <name type="common">Water bear</name>
    <name type="synonym">Tardigrade</name>
    <dbReference type="NCBI Taxonomy" id="947166"/>
    <lineage>
        <taxon>Eukaryota</taxon>
        <taxon>Metazoa</taxon>
        <taxon>Ecdysozoa</taxon>
        <taxon>Tardigrada</taxon>
        <taxon>Eutardigrada</taxon>
        <taxon>Parachela</taxon>
        <taxon>Hypsibioidea</taxon>
        <taxon>Ramazzottiidae</taxon>
        <taxon>Ramazzottius</taxon>
    </lineage>
</organism>
<accession>A0A1D1USP8</accession>
<dbReference type="AlphaFoldDB" id="A0A1D1USP8"/>
<dbReference type="Proteomes" id="UP000186922">
    <property type="component" value="Unassembled WGS sequence"/>
</dbReference>
<reference evidence="2 3" key="1">
    <citation type="journal article" date="2016" name="Nat. Commun.">
        <title>Extremotolerant tardigrade genome and improved radiotolerance of human cultured cells by tardigrade-unique protein.</title>
        <authorList>
            <person name="Hashimoto T."/>
            <person name="Horikawa D.D."/>
            <person name="Saito Y."/>
            <person name="Kuwahara H."/>
            <person name="Kozuka-Hata H."/>
            <person name="Shin-I T."/>
            <person name="Minakuchi Y."/>
            <person name="Ohishi K."/>
            <person name="Motoyama A."/>
            <person name="Aizu T."/>
            <person name="Enomoto A."/>
            <person name="Kondo K."/>
            <person name="Tanaka S."/>
            <person name="Hara Y."/>
            <person name="Koshikawa S."/>
            <person name="Sagara H."/>
            <person name="Miura T."/>
            <person name="Yokobori S."/>
            <person name="Miyagawa K."/>
            <person name="Suzuki Y."/>
            <person name="Kubo T."/>
            <person name="Oyama M."/>
            <person name="Kohara Y."/>
            <person name="Fujiyama A."/>
            <person name="Arakawa K."/>
            <person name="Katayama T."/>
            <person name="Toyoda A."/>
            <person name="Kunieda T."/>
        </authorList>
    </citation>
    <scope>NUCLEOTIDE SEQUENCE [LARGE SCALE GENOMIC DNA]</scope>
    <source>
        <strain evidence="2 3">YOKOZUNA-1</strain>
    </source>
</reference>
<feature type="region of interest" description="Disordered" evidence="1">
    <location>
        <begin position="34"/>
        <end position="79"/>
    </location>
</feature>
<keyword evidence="3" id="KW-1185">Reference proteome</keyword>
<gene>
    <name evidence="2" type="primary">RvY_04744</name>
    <name evidence="2" type="synonym">RvY_04744.1</name>
    <name evidence="2" type="ORF">RvY_04744-1</name>
</gene>
<proteinExistence type="predicted"/>